<feature type="region of interest" description="Disordered" evidence="1">
    <location>
        <begin position="182"/>
        <end position="207"/>
    </location>
</feature>
<comment type="caution">
    <text evidence="4">The sequence shown here is derived from an EMBL/GenBank/DDBJ whole genome shotgun (WGS) entry which is preliminary data.</text>
</comment>
<protein>
    <recommendedName>
        <fullName evidence="3">Lipoyl-binding domain-containing protein</fullName>
    </recommendedName>
</protein>
<gene>
    <name evidence="4" type="ORF">E8M12_08195</name>
</gene>
<dbReference type="RefSeq" id="WP_136735632.1">
    <property type="nucleotide sequence ID" value="NZ_SWDB01000018.1"/>
</dbReference>
<reference evidence="4 5" key="1">
    <citation type="submission" date="2019-04" db="EMBL/GenBank/DDBJ databases">
        <title>Thalassotalea guangxiensis sp. nov., isolated from sediment of the coastal wetland.</title>
        <authorList>
            <person name="Zheng S."/>
            <person name="Zhang D."/>
        </authorList>
    </citation>
    <scope>NUCLEOTIDE SEQUENCE [LARGE SCALE GENOMIC DNA]</scope>
    <source>
        <strain evidence="4 5">ZS-4</strain>
    </source>
</reference>
<dbReference type="EMBL" id="SWDB01000018">
    <property type="protein sequence ID" value="TKB45568.1"/>
    <property type="molecule type" value="Genomic_DNA"/>
</dbReference>
<organism evidence="4 5">
    <name type="scientific">Thalassotalea mangrovi</name>
    <dbReference type="NCBI Taxonomy" id="2572245"/>
    <lineage>
        <taxon>Bacteria</taxon>
        <taxon>Pseudomonadati</taxon>
        <taxon>Pseudomonadota</taxon>
        <taxon>Gammaproteobacteria</taxon>
        <taxon>Alteromonadales</taxon>
        <taxon>Colwelliaceae</taxon>
        <taxon>Thalassotalea</taxon>
    </lineage>
</organism>
<evidence type="ECO:0000313" key="4">
    <source>
        <dbReference type="EMBL" id="TKB45568.1"/>
    </source>
</evidence>
<dbReference type="Pfam" id="PF00364">
    <property type="entry name" value="Biotin_lipoyl"/>
    <property type="match status" value="1"/>
</dbReference>
<feature type="region of interest" description="Disordered" evidence="1">
    <location>
        <begin position="107"/>
        <end position="154"/>
    </location>
</feature>
<dbReference type="InterPro" id="IPR011053">
    <property type="entry name" value="Single_hybrid_motif"/>
</dbReference>
<dbReference type="InterPro" id="IPR000089">
    <property type="entry name" value="Biotin_lipoyl"/>
</dbReference>
<proteinExistence type="predicted"/>
<dbReference type="SUPFAM" id="SSF51230">
    <property type="entry name" value="Single hybrid motif"/>
    <property type="match status" value="1"/>
</dbReference>
<evidence type="ECO:0000256" key="2">
    <source>
        <dbReference type="SAM" id="Phobius"/>
    </source>
</evidence>
<sequence>MSGVPTNIYLPTLKNGQQPGRIFGVYVEPGQSVQQGDILFSYEDGEVIREITAPADGMVNELFIGETDPIASRQRALSFAAVEGMTDNDNRNIDESSLQVAADFNETSEPVCQEVESEKQAIDASPPESLADTPDAGSEQGAPAIEPMLDNDNQYIDDSSLQMTEDFNETADPVCQEVESEMQAIESSSSESLADTPDGESAQCDPVLQPRIVADKPDDVTDMNEELPTHASFSPWQIIFLLVAVCAIGLVISEVIR</sequence>
<evidence type="ECO:0000256" key="1">
    <source>
        <dbReference type="SAM" id="MobiDB-lite"/>
    </source>
</evidence>
<evidence type="ECO:0000313" key="5">
    <source>
        <dbReference type="Proteomes" id="UP000307999"/>
    </source>
</evidence>
<dbReference type="Gene3D" id="2.40.50.100">
    <property type="match status" value="1"/>
</dbReference>
<dbReference type="Proteomes" id="UP000307999">
    <property type="component" value="Unassembled WGS sequence"/>
</dbReference>
<dbReference type="OrthoDB" id="6293210at2"/>
<feature type="domain" description="Lipoyl-binding" evidence="3">
    <location>
        <begin position="11"/>
        <end position="70"/>
    </location>
</feature>
<feature type="transmembrane region" description="Helical" evidence="2">
    <location>
        <begin position="236"/>
        <end position="256"/>
    </location>
</feature>
<name>A0A4U1B606_9GAMM</name>
<evidence type="ECO:0000259" key="3">
    <source>
        <dbReference type="Pfam" id="PF00364"/>
    </source>
</evidence>
<dbReference type="AlphaFoldDB" id="A0A4U1B606"/>
<accession>A0A4U1B606</accession>
<keyword evidence="2" id="KW-1133">Transmembrane helix</keyword>
<keyword evidence="2" id="KW-0812">Transmembrane</keyword>
<keyword evidence="5" id="KW-1185">Reference proteome</keyword>
<keyword evidence="2" id="KW-0472">Membrane</keyword>